<reference evidence="7 8" key="2">
    <citation type="submission" date="2019-02" db="EMBL/GenBank/DDBJ databases">
        <title>'Lichenibacterium ramalinii' gen. nov. sp. nov., 'Lichenibacterium minor' gen. nov. sp. nov.</title>
        <authorList>
            <person name="Pankratov T."/>
        </authorList>
    </citation>
    <scope>NUCLEOTIDE SEQUENCE [LARGE SCALE GENOMIC DNA]</scope>
    <source>
        <strain evidence="7 8">RmlP001</strain>
    </source>
</reference>
<organism evidence="7 8">
    <name type="scientific">Lichenibacterium ramalinae</name>
    <dbReference type="NCBI Taxonomy" id="2316527"/>
    <lineage>
        <taxon>Bacteria</taxon>
        <taxon>Pseudomonadati</taxon>
        <taxon>Pseudomonadota</taxon>
        <taxon>Alphaproteobacteria</taxon>
        <taxon>Hyphomicrobiales</taxon>
        <taxon>Lichenihabitantaceae</taxon>
        <taxon>Lichenibacterium</taxon>
    </lineage>
</organism>
<dbReference type="Pfam" id="PF03279">
    <property type="entry name" value="Lip_A_acyltrans"/>
    <property type="match status" value="1"/>
</dbReference>
<evidence type="ECO:0000256" key="6">
    <source>
        <dbReference type="ARBA" id="ARBA00023315"/>
    </source>
</evidence>
<comment type="subcellular location">
    <subcellularLocation>
        <location evidence="1">Cell inner membrane</location>
    </subcellularLocation>
</comment>
<comment type="caution">
    <text evidence="7">The sequence shown here is derived from an EMBL/GenBank/DDBJ whole genome shotgun (WGS) entry which is preliminary data.</text>
</comment>
<dbReference type="CDD" id="cd07984">
    <property type="entry name" value="LPLAT_LABLAT-like"/>
    <property type="match status" value="1"/>
</dbReference>
<sequence>MRFAWRPARHRLEHRLFGAAGTLFRLMGLERASAISGGIWRAVAPLTRRHGRALNHLALALPDTTAAEREAIVRTMWENLGRTFAEAFFLREIAAGDRVTFENQAAFDAWRAWPGGKVACAAHLANWELAIAPATRSGLAPWSIYKRLRNPLVDQDVHALRAHLYTGGLVPKDAGVPRQFLRVIRGGGTVGLLTDLRDGAGDLVPFFGRPAHTTTFPALLALSAGSPILVSCMRRVAGVRFVQSYELVHMPASGDRRADLLAVTAEVQAVFERFIRQWPDQWMWAHRRWG</sequence>
<dbReference type="Proteomes" id="UP000289411">
    <property type="component" value="Unassembled WGS sequence"/>
</dbReference>
<dbReference type="GO" id="GO:0016746">
    <property type="term" value="F:acyltransferase activity"/>
    <property type="evidence" value="ECO:0007669"/>
    <property type="project" value="UniProtKB-KW"/>
</dbReference>
<accession>A0A4Q2RD70</accession>
<keyword evidence="5" id="KW-0472">Membrane</keyword>
<name>A0A4Q2RD70_9HYPH</name>
<gene>
    <name evidence="7" type="ORF">D3272_08715</name>
</gene>
<proteinExistence type="predicted"/>
<reference evidence="7 8" key="1">
    <citation type="submission" date="2018-09" db="EMBL/GenBank/DDBJ databases">
        <authorList>
            <person name="Grouzdev D.S."/>
            <person name="Krutkina M.S."/>
        </authorList>
    </citation>
    <scope>NUCLEOTIDE SEQUENCE [LARGE SCALE GENOMIC DNA]</scope>
    <source>
        <strain evidence="7 8">RmlP001</strain>
    </source>
</reference>
<dbReference type="PANTHER" id="PTHR30606">
    <property type="entry name" value="LIPID A BIOSYNTHESIS LAUROYL ACYLTRANSFERASE"/>
    <property type="match status" value="1"/>
</dbReference>
<dbReference type="InterPro" id="IPR004960">
    <property type="entry name" value="LipA_acyltrans"/>
</dbReference>
<evidence type="ECO:0000313" key="8">
    <source>
        <dbReference type="Proteomes" id="UP000289411"/>
    </source>
</evidence>
<dbReference type="PANTHER" id="PTHR30606:SF10">
    <property type="entry name" value="PHOSPHATIDYLINOSITOL MANNOSIDE ACYLTRANSFERASE"/>
    <property type="match status" value="1"/>
</dbReference>
<dbReference type="OrthoDB" id="9801955at2"/>
<evidence type="ECO:0000256" key="3">
    <source>
        <dbReference type="ARBA" id="ARBA00022519"/>
    </source>
</evidence>
<dbReference type="EMBL" id="QYBC01000006">
    <property type="protein sequence ID" value="RYB05665.1"/>
    <property type="molecule type" value="Genomic_DNA"/>
</dbReference>
<protein>
    <submittedName>
        <fullName evidence="7">Lauroyl acyltransferase</fullName>
    </submittedName>
</protein>
<evidence type="ECO:0000256" key="4">
    <source>
        <dbReference type="ARBA" id="ARBA00022679"/>
    </source>
</evidence>
<keyword evidence="8" id="KW-1185">Reference proteome</keyword>
<keyword evidence="4 7" id="KW-0808">Transferase</keyword>
<dbReference type="GO" id="GO:0009247">
    <property type="term" value="P:glycolipid biosynthetic process"/>
    <property type="evidence" value="ECO:0007669"/>
    <property type="project" value="UniProtKB-ARBA"/>
</dbReference>
<keyword evidence="6 7" id="KW-0012">Acyltransferase</keyword>
<evidence type="ECO:0000256" key="1">
    <source>
        <dbReference type="ARBA" id="ARBA00004533"/>
    </source>
</evidence>
<dbReference type="GO" id="GO:0005886">
    <property type="term" value="C:plasma membrane"/>
    <property type="evidence" value="ECO:0007669"/>
    <property type="project" value="UniProtKB-SubCell"/>
</dbReference>
<keyword evidence="3" id="KW-0997">Cell inner membrane</keyword>
<dbReference type="RefSeq" id="WP_129218771.1">
    <property type="nucleotide sequence ID" value="NZ_QYBC01000006.1"/>
</dbReference>
<evidence type="ECO:0000313" key="7">
    <source>
        <dbReference type="EMBL" id="RYB05665.1"/>
    </source>
</evidence>
<keyword evidence="2" id="KW-1003">Cell membrane</keyword>
<evidence type="ECO:0000256" key="2">
    <source>
        <dbReference type="ARBA" id="ARBA00022475"/>
    </source>
</evidence>
<dbReference type="AlphaFoldDB" id="A0A4Q2RD70"/>
<evidence type="ECO:0000256" key="5">
    <source>
        <dbReference type="ARBA" id="ARBA00023136"/>
    </source>
</evidence>